<accession>A0A1N6ERR1</accession>
<feature type="compositionally biased region" description="Basic and acidic residues" evidence="1">
    <location>
        <begin position="62"/>
        <end position="85"/>
    </location>
</feature>
<protein>
    <recommendedName>
        <fullName evidence="4">DUF2946 domain-containing protein</fullName>
    </recommendedName>
</protein>
<dbReference type="Proteomes" id="UP000185192">
    <property type="component" value="Unassembled WGS sequence"/>
</dbReference>
<proteinExistence type="predicted"/>
<evidence type="ECO:0000313" key="2">
    <source>
        <dbReference type="EMBL" id="SIN85644.1"/>
    </source>
</evidence>
<name>A0A1N6ERR1_9SPHN</name>
<evidence type="ECO:0008006" key="4">
    <source>
        <dbReference type="Google" id="ProtNLM"/>
    </source>
</evidence>
<gene>
    <name evidence="2" type="ORF">SAMN02745824_2053</name>
</gene>
<keyword evidence="3" id="KW-1185">Reference proteome</keyword>
<dbReference type="OrthoDB" id="7595206at2"/>
<sequence>MIRKTDLFWFLRTRLATPLLALLALFFGAWTPQGFMPMHTEQGFAIVLCSGYGPEVPLQDSAHTDHAEGVDHSQHASGHGDHDQSDMENSTCTYAGAAGAGLDTSGPDASDASLVITPHEPERRRHFAVRNRLSIPPATGPPALV</sequence>
<feature type="region of interest" description="Disordered" evidence="1">
    <location>
        <begin position="58"/>
        <end position="123"/>
    </location>
</feature>
<reference evidence="3" key="1">
    <citation type="submission" date="2016-11" db="EMBL/GenBank/DDBJ databases">
        <authorList>
            <person name="Varghese N."/>
            <person name="Submissions S."/>
        </authorList>
    </citation>
    <scope>NUCLEOTIDE SEQUENCE [LARGE SCALE GENOMIC DNA]</scope>
    <source>
        <strain evidence="3">DSM 22363</strain>
    </source>
</reference>
<evidence type="ECO:0000256" key="1">
    <source>
        <dbReference type="SAM" id="MobiDB-lite"/>
    </source>
</evidence>
<organism evidence="2 3">
    <name type="scientific">Parasphingorhabdus marina DSM 22363</name>
    <dbReference type="NCBI Taxonomy" id="1123272"/>
    <lineage>
        <taxon>Bacteria</taxon>
        <taxon>Pseudomonadati</taxon>
        <taxon>Pseudomonadota</taxon>
        <taxon>Alphaproteobacteria</taxon>
        <taxon>Sphingomonadales</taxon>
        <taxon>Sphingomonadaceae</taxon>
        <taxon>Parasphingorhabdus</taxon>
    </lineage>
</organism>
<dbReference type="STRING" id="1123272.SAMN02745824_2053"/>
<evidence type="ECO:0000313" key="3">
    <source>
        <dbReference type="Proteomes" id="UP000185192"/>
    </source>
</evidence>
<dbReference type="AlphaFoldDB" id="A0A1N6ERR1"/>
<dbReference type="EMBL" id="FSQW01000002">
    <property type="protein sequence ID" value="SIN85644.1"/>
    <property type="molecule type" value="Genomic_DNA"/>
</dbReference>
<dbReference type="RefSeq" id="WP_074205150.1">
    <property type="nucleotide sequence ID" value="NZ_FSQW01000002.1"/>
</dbReference>